<evidence type="ECO:0000313" key="3">
    <source>
        <dbReference type="EMBL" id="KAL1526775.1"/>
    </source>
</evidence>
<dbReference type="Gene3D" id="2.10.50.10">
    <property type="entry name" value="Tumor Necrosis Factor Receptor, subunit A, domain 2"/>
    <property type="match status" value="1"/>
</dbReference>
<feature type="transmembrane region" description="Helical" evidence="1">
    <location>
        <begin position="1487"/>
        <end position="1505"/>
    </location>
</feature>
<gene>
    <name evidence="3" type="ORF">AB1Y20_015471</name>
</gene>
<organism evidence="3 4">
    <name type="scientific">Prymnesium parvum</name>
    <name type="common">Toxic golden alga</name>
    <dbReference type="NCBI Taxonomy" id="97485"/>
    <lineage>
        <taxon>Eukaryota</taxon>
        <taxon>Haptista</taxon>
        <taxon>Haptophyta</taxon>
        <taxon>Prymnesiophyceae</taxon>
        <taxon>Prymnesiales</taxon>
        <taxon>Prymnesiaceae</taxon>
        <taxon>Prymnesium</taxon>
    </lineage>
</organism>
<keyword evidence="4" id="KW-1185">Reference proteome</keyword>
<evidence type="ECO:0000313" key="4">
    <source>
        <dbReference type="Proteomes" id="UP001515480"/>
    </source>
</evidence>
<evidence type="ECO:0000256" key="1">
    <source>
        <dbReference type="SAM" id="Phobius"/>
    </source>
</evidence>
<feature type="transmembrane region" description="Helical" evidence="1">
    <location>
        <begin position="1086"/>
        <end position="1107"/>
    </location>
</feature>
<keyword evidence="2" id="KW-0732">Signal</keyword>
<sequence length="1714" mass="179771">MNWSCLRLLALLAPLLARTARGCTITKADLCDGIGSDAEPWPCICYVSRLLIFYDLQQCEWRSSGALVLTEGARLSCEYPYWDASAPPCSITLAFDAGITLSNGSSIAASHVQLLSLADILIHAGAAVSADGLGSCGVGASLTMEGAAHAGQGGACGRRTAQIHHVEHAAYGSAIAPIPTQGEAFQAFGRGVLWVTEGSEERFCCGGGYVLVRSTRGFVRVDGSLSADGEKPCLHCINASFHGVPSGCACCETSFLQRKCYGGSGGAGGTVAVVAHTLNGSGAVRANGADADAFCEPHAGARGGGGGGRLQLAAGSSMLDAQARGGLGASPRQSDCESGGAGTVFYPAGRFLPRKRPDGRASPNLLIIDNFDSPDSAVTPLDDLGHSAIAVDRLQVTRGAVVAVVGVGGSITTTSWIRVTHNGAISLSLSQYVSTVLLQLAVSSDIYSQSSVRLQATALMIDSLSTISQLELLNVSGNARIQGTLTSKDTMQVGASIYPHGKLSPPELQLLCRHNNLVIANPSQLLVGDVLQLDSLGSLTANKVIIQAKHIHTSGHIQAANALEWHARLRFALDCPSYWRDSTSSSYSLTILASTVTVSVGGLLAGGAVGICASNATIQGYITASGLGHLQAVGDGPGCAYSSEEGDSPPSSVDGRFNVFEEGAGSGAGHGGAGGASLSLGNRSGCAGGGVYDMPSFPAIQGSGGGGLKGGAGGGVVLDQLVLLESGELLADGDHAGRWLPNDVFEAIRCPLLPLQRVPSPAPCQLPQHLVNCGACRPVQCLVMQVSGGELVHCTTTECNKVPGSGGGSGGSILIQARNITTNAWHGRLSAQGGDGSGPGAGGGGGGLISLSPLPGFTDWEDPPSCTSPWPVAPCIGLVILEGVRLAGGFYGGDSDEDAGRLGSPGNLTGPNCSAGRFGALCQHCIPGTAKMTTGADDCALCAPGNYSAQQGATSCERCQSGWHTSHWGATSCESCTAGSYSEEGAKSCHLCSAGRYSNHSGATACASCALLGLAQPNAGGQGCVRCAYGQEKNEEGTCTNCSYAPPEHAHYAEQGTCSWVCNEPFTEINRECGVPVDVVLNKMGGWHLVLTIFMLLLALLGLLLAFENGTLSLPHRATDVIVPTSRKIFEQAAKPQLESLQSALAYDQQTLLYKQHVLRVYFTGKNSSNRPWRLPLMGPDLRRLVKEKEFMALANDINHAGHWRDWQMLTHSVLLLLMPPLSVAFASMIRRAHYDAITQVVESLSGAKSEQLWRSLSTRVFEGHRMQLGCCPRYSVAWIDIFTNNTASPPLPMKRITPVKKQTAVGFQKLATGSGHSMRDSNYLRDVQILGSSSVSSAQVHGFRVDPLDITGNAPSEARSEISDSSCSSPVALPLRSIASGSTIVTSAHHERGPSARLVHVVAVFGEGTFLAPYFLDISDFMAHAALKEAVESTHVPAIAACINSRLQQVDRYRLDWRSPLAELLQMLSILNAHLRSMASKEDGQLRVVALAHIGLASMVYGGICTTEAVSGCLTSILILPFAAILSPLYGLFAISYTLLLYHRALKLHPLALRQVASGVATRQLHSFAMWQTASLPNSAIALVVFLYPDVSSVFVSSAPWLLPLCLITTKVIMAQAIKIVVAGIIVPDGTHAAWAHWLDLFSSRRLQLPASARVSDVSSRSNKGATPLLHRHSSEALGKASRVLHRIRGWIHPKPRQLVQDTPRELELRNIP</sequence>
<protein>
    <recommendedName>
        <fullName evidence="5">Tyrosine-protein kinase ephrin type A/B receptor-like domain-containing protein</fullName>
    </recommendedName>
</protein>
<keyword evidence="1" id="KW-0472">Membrane</keyword>
<reference evidence="3 4" key="1">
    <citation type="journal article" date="2024" name="Science">
        <title>Giant polyketide synthase enzymes in the biosynthesis of giant marine polyether toxins.</title>
        <authorList>
            <person name="Fallon T.R."/>
            <person name="Shende V.V."/>
            <person name="Wierzbicki I.H."/>
            <person name="Pendleton A.L."/>
            <person name="Watervoot N.F."/>
            <person name="Auber R.P."/>
            <person name="Gonzalez D.J."/>
            <person name="Wisecaver J.H."/>
            <person name="Moore B.S."/>
        </authorList>
    </citation>
    <scope>NUCLEOTIDE SEQUENCE [LARGE SCALE GENOMIC DNA]</scope>
    <source>
        <strain evidence="3 4">12B1</strain>
    </source>
</reference>
<keyword evidence="1" id="KW-0812">Transmembrane</keyword>
<dbReference type="Proteomes" id="UP001515480">
    <property type="component" value="Unassembled WGS sequence"/>
</dbReference>
<evidence type="ECO:0000256" key="2">
    <source>
        <dbReference type="SAM" id="SignalP"/>
    </source>
</evidence>
<evidence type="ECO:0008006" key="5">
    <source>
        <dbReference type="Google" id="ProtNLM"/>
    </source>
</evidence>
<feature type="transmembrane region" description="Helical" evidence="1">
    <location>
        <begin position="1517"/>
        <end position="1543"/>
    </location>
</feature>
<feature type="signal peptide" evidence="2">
    <location>
        <begin position="1"/>
        <end position="22"/>
    </location>
</feature>
<proteinExistence type="predicted"/>
<feature type="chain" id="PRO_5044286888" description="Tyrosine-protein kinase ephrin type A/B receptor-like domain-containing protein" evidence="2">
    <location>
        <begin position="23"/>
        <end position="1714"/>
    </location>
</feature>
<dbReference type="SUPFAM" id="SSF57184">
    <property type="entry name" value="Growth factor receptor domain"/>
    <property type="match status" value="1"/>
</dbReference>
<dbReference type="PANTHER" id="PTHR31513">
    <property type="entry name" value="EPHRIN TYPE-B RECEPTOR"/>
    <property type="match status" value="1"/>
</dbReference>
<accession>A0AB34JYK4</accession>
<dbReference type="InterPro" id="IPR009030">
    <property type="entry name" value="Growth_fac_rcpt_cys_sf"/>
</dbReference>
<dbReference type="PANTHER" id="PTHR31513:SF2">
    <property type="entry name" value="MRAZ"/>
    <property type="match status" value="1"/>
</dbReference>
<dbReference type="SMART" id="SM01411">
    <property type="entry name" value="Ephrin_rec_like"/>
    <property type="match status" value="2"/>
</dbReference>
<dbReference type="EMBL" id="JBGBPQ010000003">
    <property type="protein sequence ID" value="KAL1526775.1"/>
    <property type="molecule type" value="Genomic_DNA"/>
</dbReference>
<keyword evidence="1" id="KW-1133">Transmembrane helix</keyword>
<comment type="caution">
    <text evidence="3">The sequence shown here is derived from an EMBL/GenBank/DDBJ whole genome shotgun (WGS) entry which is preliminary data.</text>
</comment>
<name>A0AB34JYK4_PRYPA</name>